<gene>
    <name evidence="1" type="ORF">caldi_20180</name>
</gene>
<organism evidence="1 2">
    <name type="scientific">Caldinitratiruptor microaerophilus</name>
    <dbReference type="NCBI Taxonomy" id="671077"/>
    <lineage>
        <taxon>Bacteria</taxon>
        <taxon>Bacillati</taxon>
        <taxon>Bacillota</taxon>
        <taxon>Clostridia</taxon>
        <taxon>Eubacteriales</taxon>
        <taxon>Symbiobacteriaceae</taxon>
        <taxon>Caldinitratiruptor</taxon>
    </lineage>
</organism>
<dbReference type="KEGG" id="cmic:caldi_20180"/>
<sequence length="153" mass="15524">MPASAFPSSAPTLQPVSVSPTARVVIPAGQFTCLTGFVTRRPAIGIPFAGTHLLVGLGGQVIASLESTIVNLEALVGQFVTLCGVSRGEIEGVTAVNVTSAFASPFGISPLQVPFLSPLLQWFLLQQFLLSALQGQPGAPGALGTPAGLPFGA</sequence>
<evidence type="ECO:0000313" key="1">
    <source>
        <dbReference type="EMBL" id="BDG60928.1"/>
    </source>
</evidence>
<dbReference type="EMBL" id="AP025628">
    <property type="protein sequence ID" value="BDG60928.1"/>
    <property type="molecule type" value="Genomic_DNA"/>
</dbReference>
<dbReference type="Proteomes" id="UP001163687">
    <property type="component" value="Chromosome"/>
</dbReference>
<reference evidence="1" key="1">
    <citation type="submission" date="2022-03" db="EMBL/GenBank/DDBJ databases">
        <title>Complete genome sequence of Caldinitratiruptor microaerophilus.</title>
        <authorList>
            <person name="Mukaiyama R."/>
            <person name="Nishiyama T."/>
            <person name="Ueda K."/>
        </authorList>
    </citation>
    <scope>NUCLEOTIDE SEQUENCE</scope>
    <source>
        <strain evidence="1">JCM 16183</strain>
    </source>
</reference>
<accession>A0AA35CM61</accession>
<keyword evidence="2" id="KW-1185">Reference proteome</keyword>
<protein>
    <submittedName>
        <fullName evidence="1">Uncharacterized protein</fullName>
    </submittedName>
</protein>
<name>A0AA35CM61_9FIRM</name>
<evidence type="ECO:0000313" key="2">
    <source>
        <dbReference type="Proteomes" id="UP001163687"/>
    </source>
</evidence>
<proteinExistence type="predicted"/>
<dbReference type="RefSeq" id="WP_264841612.1">
    <property type="nucleotide sequence ID" value="NZ_AP025628.1"/>
</dbReference>
<dbReference type="AlphaFoldDB" id="A0AA35CM61"/>